<dbReference type="CDD" id="cd06223">
    <property type="entry name" value="PRTases_typeI"/>
    <property type="match status" value="1"/>
</dbReference>
<keyword evidence="9 12" id="KW-0328">Glycosyltransferase</keyword>
<sequence>MQLQNKIREIQDFPQKGINFKDITTLLKDSNALKQMIDDLCEPLKDQKIDLVVGPESRGFIVGVPIAYLLNAGFVPVRKPGKLPAPIRKYEYELEYGTDSLEIHEDAITPGQRVVIVDDLLATGGTMKATAKLIEELGGEVVSMQFLMELTFLNGRDNLKGYHIKSLISYDE</sequence>
<comment type="subcellular location">
    <subcellularLocation>
        <location evidence="3 12">Cytoplasm</location>
    </subcellularLocation>
</comment>
<evidence type="ECO:0000256" key="9">
    <source>
        <dbReference type="ARBA" id="ARBA00022676"/>
    </source>
</evidence>
<dbReference type="GO" id="GO:0016208">
    <property type="term" value="F:AMP binding"/>
    <property type="evidence" value="ECO:0007669"/>
    <property type="project" value="TreeGrafter"/>
</dbReference>
<evidence type="ECO:0000256" key="12">
    <source>
        <dbReference type="HAMAP-Rule" id="MF_00004"/>
    </source>
</evidence>
<dbReference type="EC" id="2.4.2.7" evidence="7 12"/>
<proteinExistence type="inferred from homology"/>
<organism evidence="14 15">
    <name type="scientific">Tindallia californiensis</name>
    <dbReference type="NCBI Taxonomy" id="159292"/>
    <lineage>
        <taxon>Bacteria</taxon>
        <taxon>Bacillati</taxon>
        <taxon>Bacillota</taxon>
        <taxon>Clostridia</taxon>
        <taxon>Peptostreptococcales</taxon>
        <taxon>Tindalliaceae</taxon>
        <taxon>Tindallia</taxon>
    </lineage>
</organism>
<comment type="similarity">
    <text evidence="5 12">Belongs to the purine/pyrimidine phosphoribosyltransferase family.</text>
</comment>
<keyword evidence="11 12" id="KW-0660">Purine salvage</keyword>
<comment type="catalytic activity">
    <reaction evidence="1 12">
        <text>AMP + diphosphate = 5-phospho-alpha-D-ribose 1-diphosphate + adenine</text>
        <dbReference type="Rhea" id="RHEA:16609"/>
        <dbReference type="ChEBI" id="CHEBI:16708"/>
        <dbReference type="ChEBI" id="CHEBI:33019"/>
        <dbReference type="ChEBI" id="CHEBI:58017"/>
        <dbReference type="ChEBI" id="CHEBI:456215"/>
        <dbReference type="EC" id="2.4.2.7"/>
    </reaction>
</comment>
<reference evidence="14 15" key="1">
    <citation type="submission" date="2016-10" db="EMBL/GenBank/DDBJ databases">
        <authorList>
            <person name="de Groot N.N."/>
        </authorList>
    </citation>
    <scope>NUCLEOTIDE SEQUENCE [LARGE SCALE GENOMIC DNA]</scope>
    <source>
        <strain evidence="14 15">APO</strain>
    </source>
</reference>
<evidence type="ECO:0000256" key="11">
    <source>
        <dbReference type="ARBA" id="ARBA00022726"/>
    </source>
</evidence>
<comment type="pathway">
    <text evidence="4 12">Purine metabolism; AMP biosynthesis via salvage pathway; AMP from adenine: step 1/1.</text>
</comment>
<evidence type="ECO:0000256" key="4">
    <source>
        <dbReference type="ARBA" id="ARBA00004659"/>
    </source>
</evidence>
<dbReference type="OrthoDB" id="9803963at2"/>
<dbReference type="GO" id="GO:0006166">
    <property type="term" value="P:purine ribonucleoside salvage"/>
    <property type="evidence" value="ECO:0007669"/>
    <property type="project" value="UniProtKB-UniRule"/>
</dbReference>
<comment type="function">
    <text evidence="2 12">Catalyzes a salvage reaction resulting in the formation of AMP, that is energically less costly than de novo synthesis.</text>
</comment>
<evidence type="ECO:0000313" key="15">
    <source>
        <dbReference type="Proteomes" id="UP000199230"/>
    </source>
</evidence>
<keyword evidence="15" id="KW-1185">Reference proteome</keyword>
<dbReference type="PANTHER" id="PTHR32315:SF3">
    <property type="entry name" value="ADENINE PHOSPHORIBOSYLTRANSFERASE"/>
    <property type="match status" value="1"/>
</dbReference>
<dbReference type="NCBIfam" id="NF002634">
    <property type="entry name" value="PRK02304.1-3"/>
    <property type="match status" value="1"/>
</dbReference>
<name>A0A1H3NF08_9FIRM</name>
<evidence type="ECO:0000256" key="10">
    <source>
        <dbReference type="ARBA" id="ARBA00022679"/>
    </source>
</evidence>
<evidence type="ECO:0000256" key="6">
    <source>
        <dbReference type="ARBA" id="ARBA00011738"/>
    </source>
</evidence>
<evidence type="ECO:0000256" key="2">
    <source>
        <dbReference type="ARBA" id="ARBA00003968"/>
    </source>
</evidence>
<dbReference type="Proteomes" id="UP000199230">
    <property type="component" value="Unassembled WGS sequence"/>
</dbReference>
<evidence type="ECO:0000256" key="8">
    <source>
        <dbReference type="ARBA" id="ARBA00022490"/>
    </source>
</evidence>
<dbReference type="RefSeq" id="WP_093313107.1">
    <property type="nucleotide sequence ID" value="NZ_FNPV01000005.1"/>
</dbReference>
<dbReference type="Pfam" id="PF00156">
    <property type="entry name" value="Pribosyltran"/>
    <property type="match status" value="1"/>
</dbReference>
<dbReference type="HAMAP" id="MF_00004">
    <property type="entry name" value="Aden_phosphoribosyltr"/>
    <property type="match status" value="1"/>
</dbReference>
<dbReference type="SUPFAM" id="SSF53271">
    <property type="entry name" value="PRTase-like"/>
    <property type="match status" value="1"/>
</dbReference>
<dbReference type="InterPro" id="IPR005764">
    <property type="entry name" value="Ade_phspho_trans"/>
</dbReference>
<evidence type="ECO:0000256" key="7">
    <source>
        <dbReference type="ARBA" id="ARBA00011893"/>
    </source>
</evidence>
<dbReference type="Gene3D" id="3.40.50.2020">
    <property type="match status" value="1"/>
</dbReference>
<accession>A0A1H3NF08</accession>
<dbReference type="GO" id="GO:0006168">
    <property type="term" value="P:adenine salvage"/>
    <property type="evidence" value="ECO:0007669"/>
    <property type="project" value="InterPro"/>
</dbReference>
<dbReference type="STRING" id="159292.SAMN05192546_10584"/>
<dbReference type="GO" id="GO:0003999">
    <property type="term" value="F:adenine phosphoribosyltransferase activity"/>
    <property type="evidence" value="ECO:0007669"/>
    <property type="project" value="UniProtKB-UniRule"/>
</dbReference>
<gene>
    <name evidence="12" type="primary">apt</name>
    <name evidence="14" type="ORF">SAMN05192546_10584</name>
</gene>
<evidence type="ECO:0000256" key="1">
    <source>
        <dbReference type="ARBA" id="ARBA00000868"/>
    </source>
</evidence>
<dbReference type="PANTHER" id="PTHR32315">
    <property type="entry name" value="ADENINE PHOSPHORIBOSYLTRANSFERASE"/>
    <property type="match status" value="1"/>
</dbReference>
<evidence type="ECO:0000256" key="5">
    <source>
        <dbReference type="ARBA" id="ARBA00008391"/>
    </source>
</evidence>
<comment type="subunit">
    <text evidence="6 12">Homodimer.</text>
</comment>
<dbReference type="GO" id="GO:0002055">
    <property type="term" value="F:adenine binding"/>
    <property type="evidence" value="ECO:0007669"/>
    <property type="project" value="TreeGrafter"/>
</dbReference>
<keyword evidence="8 12" id="KW-0963">Cytoplasm</keyword>
<dbReference type="InterPro" id="IPR029057">
    <property type="entry name" value="PRTase-like"/>
</dbReference>
<evidence type="ECO:0000256" key="3">
    <source>
        <dbReference type="ARBA" id="ARBA00004496"/>
    </source>
</evidence>
<dbReference type="EMBL" id="FNPV01000005">
    <property type="protein sequence ID" value="SDY87354.1"/>
    <property type="molecule type" value="Genomic_DNA"/>
</dbReference>
<dbReference type="InterPro" id="IPR000836">
    <property type="entry name" value="PRTase_dom"/>
</dbReference>
<dbReference type="GO" id="GO:0044209">
    <property type="term" value="P:AMP salvage"/>
    <property type="evidence" value="ECO:0007669"/>
    <property type="project" value="UniProtKB-UniRule"/>
</dbReference>
<dbReference type="FunFam" id="3.40.50.2020:FF:000004">
    <property type="entry name" value="Adenine phosphoribosyltransferase"/>
    <property type="match status" value="1"/>
</dbReference>
<dbReference type="UniPathway" id="UPA00588">
    <property type="reaction ID" value="UER00646"/>
</dbReference>
<dbReference type="GO" id="GO:0005737">
    <property type="term" value="C:cytoplasm"/>
    <property type="evidence" value="ECO:0007669"/>
    <property type="project" value="UniProtKB-SubCell"/>
</dbReference>
<evidence type="ECO:0000313" key="14">
    <source>
        <dbReference type="EMBL" id="SDY87354.1"/>
    </source>
</evidence>
<dbReference type="NCBIfam" id="TIGR01090">
    <property type="entry name" value="apt"/>
    <property type="match status" value="1"/>
</dbReference>
<dbReference type="NCBIfam" id="NF002633">
    <property type="entry name" value="PRK02304.1-2"/>
    <property type="match status" value="1"/>
</dbReference>
<dbReference type="AlphaFoldDB" id="A0A1H3NF08"/>
<evidence type="ECO:0000259" key="13">
    <source>
        <dbReference type="Pfam" id="PF00156"/>
    </source>
</evidence>
<keyword evidence="10 12" id="KW-0808">Transferase</keyword>
<dbReference type="InterPro" id="IPR050054">
    <property type="entry name" value="UPRTase/APRTase"/>
</dbReference>
<feature type="domain" description="Phosphoribosyltransferase" evidence="13">
    <location>
        <begin position="29"/>
        <end position="143"/>
    </location>
</feature>
<protein>
    <recommendedName>
        <fullName evidence="7 12">Adenine phosphoribosyltransferase</fullName>
        <shortName evidence="12">APRT</shortName>
        <ecNumber evidence="7 12">2.4.2.7</ecNumber>
    </recommendedName>
</protein>
<dbReference type="NCBIfam" id="NF002636">
    <property type="entry name" value="PRK02304.1-5"/>
    <property type="match status" value="1"/>
</dbReference>